<dbReference type="Pfam" id="PF01569">
    <property type="entry name" value="PAP2"/>
    <property type="match status" value="1"/>
</dbReference>
<reference evidence="3 4" key="1">
    <citation type="submission" date="2021-10" db="EMBL/GenBank/DDBJ databases">
        <title>Collection of gut derived symbiotic bacterial strains cultured from healthy donors.</title>
        <authorList>
            <person name="Lin H."/>
            <person name="Littmann E."/>
            <person name="Kohout C."/>
            <person name="Pamer E.G."/>
        </authorList>
    </citation>
    <scope>NUCLEOTIDE SEQUENCE [LARGE SCALE GENOMIC DNA]</scope>
    <source>
        <strain evidence="3 4">DFI.1.165</strain>
    </source>
</reference>
<sequence length="196" mass="22908">MPWFCWLEKTVTTNYYVIHSVFDDYIPFCEYFIVPYLLWFPYIAVVLLYFFFTDKKGFYRATKLLFTGMTIFLIISTVFPNGLNLRPVTFEGDNIFISMVRVLYKTDTPTNVLPSLHVYNSIGVSIAIASSQKLRQYKWVQYSSLSLTTLIVLSTMFLKQHSIIDVVAAFVMAYLLYRLVYEPETEKSPKLARQTI</sequence>
<feature type="domain" description="Phosphatidic acid phosphatase type 2/haloperoxidase" evidence="2">
    <location>
        <begin position="65"/>
        <end position="181"/>
    </location>
</feature>
<dbReference type="Proteomes" id="UP001299546">
    <property type="component" value="Unassembled WGS sequence"/>
</dbReference>
<keyword evidence="1" id="KW-0812">Transmembrane</keyword>
<dbReference type="EMBL" id="JAJCIS010000014">
    <property type="protein sequence ID" value="MCB7388776.1"/>
    <property type="molecule type" value="Genomic_DNA"/>
</dbReference>
<feature type="transmembrane region" description="Helical" evidence="1">
    <location>
        <begin position="163"/>
        <end position="181"/>
    </location>
</feature>
<dbReference type="SUPFAM" id="SSF48317">
    <property type="entry name" value="Acid phosphatase/Vanadium-dependent haloperoxidase"/>
    <property type="match status" value="1"/>
</dbReference>
<evidence type="ECO:0000313" key="3">
    <source>
        <dbReference type="EMBL" id="MCB7388776.1"/>
    </source>
</evidence>
<feature type="transmembrane region" description="Helical" evidence="1">
    <location>
        <begin position="64"/>
        <end position="83"/>
    </location>
</feature>
<comment type="caution">
    <text evidence="3">The sequence shown here is derived from an EMBL/GenBank/DDBJ whole genome shotgun (WGS) entry which is preliminary data.</text>
</comment>
<evidence type="ECO:0000259" key="2">
    <source>
        <dbReference type="Pfam" id="PF01569"/>
    </source>
</evidence>
<keyword evidence="4" id="KW-1185">Reference proteome</keyword>
<feature type="transmembrane region" description="Helical" evidence="1">
    <location>
        <begin position="31"/>
        <end position="52"/>
    </location>
</feature>
<gene>
    <name evidence="3" type="ORF">LIZ65_15920</name>
</gene>
<evidence type="ECO:0000256" key="1">
    <source>
        <dbReference type="SAM" id="Phobius"/>
    </source>
</evidence>
<accession>A0ABS8DK06</accession>
<proteinExistence type="predicted"/>
<keyword evidence="1" id="KW-1133">Transmembrane helix</keyword>
<dbReference type="InterPro" id="IPR000326">
    <property type="entry name" value="PAP2/HPO"/>
</dbReference>
<name>A0ABS8DK06_9FIRM</name>
<dbReference type="InterPro" id="IPR036938">
    <property type="entry name" value="PAP2/HPO_sf"/>
</dbReference>
<protein>
    <submittedName>
        <fullName evidence="3">Phosphatase PAP2 family protein</fullName>
    </submittedName>
</protein>
<keyword evidence="1" id="KW-0472">Membrane</keyword>
<evidence type="ECO:0000313" key="4">
    <source>
        <dbReference type="Proteomes" id="UP001299546"/>
    </source>
</evidence>
<organism evidence="3 4">
    <name type="scientific">Bariatricus massiliensis</name>
    <dbReference type="NCBI Taxonomy" id="1745713"/>
    <lineage>
        <taxon>Bacteria</taxon>
        <taxon>Bacillati</taxon>
        <taxon>Bacillota</taxon>
        <taxon>Clostridia</taxon>
        <taxon>Lachnospirales</taxon>
        <taxon>Lachnospiraceae</taxon>
        <taxon>Bariatricus</taxon>
    </lineage>
</organism>